<dbReference type="InterPro" id="IPR015422">
    <property type="entry name" value="PyrdxlP-dep_Trfase_small"/>
</dbReference>
<accession>X0X171</accession>
<dbReference type="InterPro" id="IPR004839">
    <property type="entry name" value="Aminotransferase_I/II_large"/>
</dbReference>
<organism evidence="2">
    <name type="scientific">marine sediment metagenome</name>
    <dbReference type="NCBI Taxonomy" id="412755"/>
    <lineage>
        <taxon>unclassified sequences</taxon>
        <taxon>metagenomes</taxon>
        <taxon>ecological metagenomes</taxon>
    </lineage>
</organism>
<name>X0X171_9ZZZZ</name>
<dbReference type="Pfam" id="PF00155">
    <property type="entry name" value="Aminotran_1_2"/>
    <property type="match status" value="1"/>
</dbReference>
<dbReference type="Gene3D" id="3.90.1150.10">
    <property type="entry name" value="Aspartate Aminotransferase, domain 1"/>
    <property type="match status" value="1"/>
</dbReference>
<dbReference type="GO" id="GO:0030170">
    <property type="term" value="F:pyridoxal phosphate binding"/>
    <property type="evidence" value="ECO:0007669"/>
    <property type="project" value="InterPro"/>
</dbReference>
<sequence>LGFDVGESETPIIPIFIGESMTTMKVWRGLYDAGVYVNVAIPPAVPPGKSLLRTSVMATHTNEQLDRALEAFAKVGRAHQLI</sequence>
<evidence type="ECO:0000313" key="2">
    <source>
        <dbReference type="EMBL" id="GAG30398.1"/>
    </source>
</evidence>
<reference evidence="2" key="1">
    <citation type="journal article" date="2014" name="Front. Microbiol.">
        <title>High frequency of phylogenetically diverse reductive dehalogenase-homologous genes in deep subseafloor sedimentary metagenomes.</title>
        <authorList>
            <person name="Kawai M."/>
            <person name="Futagami T."/>
            <person name="Toyoda A."/>
            <person name="Takaki Y."/>
            <person name="Nishi S."/>
            <person name="Hori S."/>
            <person name="Arai W."/>
            <person name="Tsubouchi T."/>
            <person name="Morono Y."/>
            <person name="Uchiyama I."/>
            <person name="Ito T."/>
            <person name="Fujiyama A."/>
            <person name="Inagaki F."/>
            <person name="Takami H."/>
        </authorList>
    </citation>
    <scope>NUCLEOTIDE SEQUENCE</scope>
    <source>
        <strain evidence="2">Expedition CK06-06</strain>
    </source>
</reference>
<comment type="caution">
    <text evidence="2">The sequence shown here is derived from an EMBL/GenBank/DDBJ whole genome shotgun (WGS) entry which is preliminary data.</text>
</comment>
<feature type="domain" description="Aminotransferase class I/classII large" evidence="1">
    <location>
        <begin position="2"/>
        <end position="72"/>
    </location>
</feature>
<dbReference type="SUPFAM" id="SSF53383">
    <property type="entry name" value="PLP-dependent transferases"/>
    <property type="match status" value="1"/>
</dbReference>
<evidence type="ECO:0000259" key="1">
    <source>
        <dbReference type="Pfam" id="PF00155"/>
    </source>
</evidence>
<dbReference type="EMBL" id="BARS01041264">
    <property type="protein sequence ID" value="GAG30398.1"/>
    <property type="molecule type" value="Genomic_DNA"/>
</dbReference>
<feature type="non-terminal residue" evidence="2">
    <location>
        <position position="1"/>
    </location>
</feature>
<protein>
    <recommendedName>
        <fullName evidence="1">Aminotransferase class I/classII large domain-containing protein</fullName>
    </recommendedName>
</protein>
<dbReference type="InterPro" id="IPR015424">
    <property type="entry name" value="PyrdxlP-dep_Trfase"/>
</dbReference>
<gene>
    <name evidence="2" type="ORF">S01H1_62785</name>
</gene>
<dbReference type="AlphaFoldDB" id="X0X171"/>
<proteinExistence type="predicted"/>